<dbReference type="PANTHER" id="PTHR46395">
    <property type="entry name" value="ADP-RIBOSYLATION FACTOR GTPASE-ACTIVATING PROTEIN 1"/>
    <property type="match status" value="1"/>
</dbReference>
<keyword evidence="4" id="KW-0862">Zinc</keyword>
<dbReference type="GO" id="GO:0000139">
    <property type="term" value="C:Golgi membrane"/>
    <property type="evidence" value="ECO:0007669"/>
    <property type="project" value="TreeGrafter"/>
</dbReference>
<evidence type="ECO:0000256" key="5">
    <source>
        <dbReference type="PROSITE-ProRule" id="PRU00288"/>
    </source>
</evidence>
<dbReference type="Gene3D" id="1.10.220.150">
    <property type="entry name" value="Arf GTPase activating protein"/>
    <property type="match status" value="1"/>
</dbReference>
<dbReference type="SMART" id="SM00105">
    <property type="entry name" value="ArfGap"/>
    <property type="match status" value="1"/>
</dbReference>
<proteinExistence type="predicted"/>
<name>A0A640KV86_LEITA</name>
<feature type="compositionally biased region" description="Polar residues" evidence="6">
    <location>
        <begin position="343"/>
        <end position="368"/>
    </location>
</feature>
<keyword evidence="2" id="KW-0479">Metal-binding</keyword>
<dbReference type="InterPro" id="IPR038508">
    <property type="entry name" value="ArfGAP_dom_sf"/>
</dbReference>
<dbReference type="OrthoDB" id="983479at2759"/>
<keyword evidence="9" id="KW-1185">Reference proteome</keyword>
<dbReference type="SUPFAM" id="SSF57863">
    <property type="entry name" value="ArfGap/RecO-like zinc finger"/>
    <property type="match status" value="1"/>
</dbReference>
<dbReference type="GO" id="GO:0008270">
    <property type="term" value="F:zinc ion binding"/>
    <property type="evidence" value="ECO:0007669"/>
    <property type="project" value="UniProtKB-KW"/>
</dbReference>
<feature type="region of interest" description="Disordered" evidence="6">
    <location>
        <begin position="343"/>
        <end position="401"/>
    </location>
</feature>
<dbReference type="GO" id="GO:0030100">
    <property type="term" value="P:regulation of endocytosis"/>
    <property type="evidence" value="ECO:0007669"/>
    <property type="project" value="TreeGrafter"/>
</dbReference>
<keyword evidence="1" id="KW-0343">GTPase activation</keyword>
<dbReference type="PRINTS" id="PR00405">
    <property type="entry name" value="REVINTRACTNG"/>
</dbReference>
<organism evidence="8 9">
    <name type="scientific">Leishmania tarentolae</name>
    <name type="common">Sauroleishmania tarentolae</name>
    <dbReference type="NCBI Taxonomy" id="5689"/>
    <lineage>
        <taxon>Eukaryota</taxon>
        <taxon>Discoba</taxon>
        <taxon>Euglenozoa</taxon>
        <taxon>Kinetoplastea</taxon>
        <taxon>Metakinetoplastina</taxon>
        <taxon>Trypanosomatida</taxon>
        <taxon>Trypanosomatidae</taxon>
        <taxon>Leishmaniinae</taxon>
        <taxon>Leishmania</taxon>
        <taxon>lizard Leishmania</taxon>
    </lineage>
</organism>
<evidence type="ECO:0000256" key="2">
    <source>
        <dbReference type="ARBA" id="ARBA00022723"/>
    </source>
</evidence>
<keyword evidence="3 5" id="KW-0863">Zinc-finger</keyword>
<dbReference type="VEuPathDB" id="TriTrypDB:LtaPh_3213200"/>
<evidence type="ECO:0000256" key="4">
    <source>
        <dbReference type="ARBA" id="ARBA00022833"/>
    </source>
</evidence>
<dbReference type="CDD" id="cd08830">
    <property type="entry name" value="ArfGap_ArfGap1"/>
    <property type="match status" value="1"/>
</dbReference>
<dbReference type="InterPro" id="IPR037278">
    <property type="entry name" value="ARFGAP/RecO"/>
</dbReference>
<feature type="region of interest" description="Disordered" evidence="6">
    <location>
        <begin position="275"/>
        <end position="298"/>
    </location>
</feature>
<feature type="region of interest" description="Disordered" evidence="6">
    <location>
        <begin position="152"/>
        <end position="182"/>
    </location>
</feature>
<evidence type="ECO:0000313" key="8">
    <source>
        <dbReference type="EMBL" id="GET91457.1"/>
    </source>
</evidence>
<dbReference type="FunFam" id="1.10.220.150:FF:000028">
    <property type="entry name" value="ADP-ribosylation factor GTPase activating protein 1, putative"/>
    <property type="match status" value="1"/>
</dbReference>
<feature type="compositionally biased region" description="Polar residues" evidence="6">
    <location>
        <begin position="275"/>
        <end position="286"/>
    </location>
</feature>
<feature type="domain" description="Arf-GAP" evidence="7">
    <location>
        <begin position="12"/>
        <end position="131"/>
    </location>
</feature>
<dbReference type="InterPro" id="IPR001164">
    <property type="entry name" value="ArfGAP_dom"/>
</dbReference>
<evidence type="ECO:0000256" key="1">
    <source>
        <dbReference type="ARBA" id="ARBA00022468"/>
    </source>
</evidence>
<dbReference type="AlphaFoldDB" id="A0A640KV86"/>
<dbReference type="GO" id="GO:0032012">
    <property type="term" value="P:regulation of ARF protein signal transduction"/>
    <property type="evidence" value="ECO:0007669"/>
    <property type="project" value="TreeGrafter"/>
</dbReference>
<dbReference type="GO" id="GO:0005096">
    <property type="term" value="F:GTPase activator activity"/>
    <property type="evidence" value="ECO:0007669"/>
    <property type="project" value="UniProtKB-KW"/>
</dbReference>
<dbReference type="EMBL" id="BLBS01000048">
    <property type="protein sequence ID" value="GET91457.1"/>
    <property type="molecule type" value="Genomic_DNA"/>
</dbReference>
<dbReference type="PROSITE" id="PS50115">
    <property type="entry name" value="ARFGAP"/>
    <property type="match status" value="1"/>
</dbReference>
<dbReference type="Proteomes" id="UP000419144">
    <property type="component" value="Unassembled WGS sequence"/>
</dbReference>
<accession>A0A640KV86</accession>
<evidence type="ECO:0000259" key="7">
    <source>
        <dbReference type="PROSITE" id="PS50115"/>
    </source>
</evidence>
<dbReference type="Pfam" id="PF01412">
    <property type="entry name" value="ArfGap"/>
    <property type="match status" value="1"/>
</dbReference>
<reference evidence="8" key="1">
    <citation type="submission" date="2019-11" db="EMBL/GenBank/DDBJ databases">
        <title>Leishmania tarentolae CDS.</title>
        <authorList>
            <person name="Goto Y."/>
            <person name="Yamagishi J."/>
        </authorList>
    </citation>
    <scope>NUCLEOTIDE SEQUENCE [LARGE SCALE GENOMIC DNA]</scope>
    <source>
        <strain evidence="8">Parrot Tar II</strain>
    </source>
</reference>
<comment type="caution">
    <text evidence="8">The sequence shown here is derived from an EMBL/GenBank/DDBJ whole genome shotgun (WGS) entry which is preliminary data.</text>
</comment>
<sequence>MTGRNYVTPEDERAFMAILAKDSECNQCFECGASSPQWCDVMHGTFICLNCSGQHRGLGVHLSFVRSSTMDGWVKWKPEKLRQMELGGNRRARLYFEAHKVPKTPLKARYESLPALRYADMLESEALGKPFNEEAWQPPAWYVRLNSASSLSGPSPTSSSPQTDPGRFAGVGSNGQPHVMSGMSGGGSEWYSALYSGWNAVSQKTAELAQHATLAVQSADVEGMRSSLAKKWAGVSATVSTYASDLQQRIAEGGGHDEDDGLTRLIQNARQAQMESGIQSSPTHQTRYGHLEGISNHGTDSRVSVQAQPVVSGSSNPSKVYQGQVLSQTASASLPTGKVTTFIPSGWGSPTQASPSAPYSQTTPTSGRPLNPLGGDGGGSASSATSKSVKKDEWAWDDENF</sequence>
<evidence type="ECO:0000256" key="3">
    <source>
        <dbReference type="ARBA" id="ARBA00022771"/>
    </source>
</evidence>
<dbReference type="PANTHER" id="PTHR46395:SF1">
    <property type="entry name" value="ADP-RIBOSYLATION FACTOR GTPASE-ACTIVATING PROTEIN 1"/>
    <property type="match status" value="1"/>
</dbReference>
<evidence type="ECO:0000313" key="9">
    <source>
        <dbReference type="Proteomes" id="UP000419144"/>
    </source>
</evidence>
<protein>
    <submittedName>
        <fullName evidence="8">ADP-ribosylation factor GTPase activating protein 1, putative</fullName>
    </submittedName>
</protein>
<gene>
    <name evidence="8" type="ORF">LtaPh_3213200</name>
</gene>
<feature type="compositionally biased region" description="Low complexity" evidence="6">
    <location>
        <begin position="152"/>
        <end position="161"/>
    </location>
</feature>
<evidence type="ECO:0000256" key="6">
    <source>
        <dbReference type="SAM" id="MobiDB-lite"/>
    </source>
</evidence>